<evidence type="ECO:0000256" key="1">
    <source>
        <dbReference type="ARBA" id="ARBA00004123"/>
    </source>
</evidence>
<dbReference type="GO" id="GO:0005634">
    <property type="term" value="C:nucleus"/>
    <property type="evidence" value="ECO:0007669"/>
    <property type="project" value="UniProtKB-SubCell"/>
</dbReference>
<sequence>MSSRFVKAGESADSFREDKFKAIREDLKSGANDVTPANRDKSLYEVLQENREKKQEAAEKEYQERNDIHMLGDDEIAYLDSLRVKQLNDDKAIRQEINDSLSQFHEQRQVNDLDENIDIIDNTKKFLPTKFLKKRKPGSIESSVAVVKKSKRVVNDKDVLKKSAPEISDPKDLKDLQTLQLSQSNSSLDLSSAESVEPVKPSSNATTRCTKNAISLKSQENSKLLSSLGDYRSDSDSD</sequence>
<dbReference type="AlphaFoldDB" id="A0A1E3PG22"/>
<keyword evidence="6" id="KW-1185">Reference proteome</keyword>
<feature type="compositionally biased region" description="Polar residues" evidence="3">
    <location>
        <begin position="201"/>
        <end position="213"/>
    </location>
</feature>
<dbReference type="EMBL" id="KV454412">
    <property type="protein sequence ID" value="ODQ64376.1"/>
    <property type="molecule type" value="Genomic_DNA"/>
</dbReference>
<dbReference type="PANTHER" id="PTHR13495:SF0">
    <property type="entry name" value="PSME3-INTERACTING PROTEIN"/>
    <property type="match status" value="1"/>
</dbReference>
<evidence type="ECO:0000259" key="4">
    <source>
        <dbReference type="Pfam" id="PF10187"/>
    </source>
</evidence>
<proteinExistence type="predicted"/>
<evidence type="ECO:0000256" key="2">
    <source>
        <dbReference type="ARBA" id="ARBA00023242"/>
    </source>
</evidence>
<feature type="region of interest" description="Disordered" evidence="3">
    <location>
        <begin position="184"/>
        <end position="213"/>
    </location>
</feature>
<accession>A0A1E3PG22</accession>
<reference evidence="5 6" key="1">
    <citation type="journal article" date="2016" name="Proc. Natl. Acad. Sci. U.S.A.">
        <title>Comparative genomics of biotechnologically important yeasts.</title>
        <authorList>
            <person name="Riley R."/>
            <person name="Haridas S."/>
            <person name="Wolfe K.H."/>
            <person name="Lopes M.R."/>
            <person name="Hittinger C.T."/>
            <person name="Goeker M."/>
            <person name="Salamov A.A."/>
            <person name="Wisecaver J.H."/>
            <person name="Long T.M."/>
            <person name="Calvey C.H."/>
            <person name="Aerts A.L."/>
            <person name="Barry K.W."/>
            <person name="Choi C."/>
            <person name="Clum A."/>
            <person name="Coughlan A.Y."/>
            <person name="Deshpande S."/>
            <person name="Douglass A.P."/>
            <person name="Hanson S.J."/>
            <person name="Klenk H.-P."/>
            <person name="LaButti K.M."/>
            <person name="Lapidus A."/>
            <person name="Lindquist E.A."/>
            <person name="Lipzen A.M."/>
            <person name="Meier-Kolthoff J.P."/>
            <person name="Ohm R.A."/>
            <person name="Otillar R.P."/>
            <person name="Pangilinan J.L."/>
            <person name="Peng Y."/>
            <person name="Rokas A."/>
            <person name="Rosa C.A."/>
            <person name="Scheuner C."/>
            <person name="Sibirny A.A."/>
            <person name="Slot J.C."/>
            <person name="Stielow J.B."/>
            <person name="Sun H."/>
            <person name="Kurtzman C.P."/>
            <person name="Blackwell M."/>
            <person name="Grigoriev I.V."/>
            <person name="Jeffries T.W."/>
        </authorList>
    </citation>
    <scope>NUCLEOTIDE SEQUENCE [LARGE SCALE GENOMIC DNA]</scope>
    <source>
        <strain evidence="5 6">DSM 6958</strain>
    </source>
</reference>
<protein>
    <recommendedName>
        <fullName evidence="4">FAM192A/Fyv6 N-terminal domain-containing protein</fullName>
    </recommendedName>
</protein>
<organism evidence="5 6">
    <name type="scientific">Nadsonia fulvescens var. elongata DSM 6958</name>
    <dbReference type="NCBI Taxonomy" id="857566"/>
    <lineage>
        <taxon>Eukaryota</taxon>
        <taxon>Fungi</taxon>
        <taxon>Dikarya</taxon>
        <taxon>Ascomycota</taxon>
        <taxon>Saccharomycotina</taxon>
        <taxon>Dipodascomycetes</taxon>
        <taxon>Dipodascales</taxon>
        <taxon>Dipodascales incertae sedis</taxon>
        <taxon>Nadsonia</taxon>
    </lineage>
</organism>
<evidence type="ECO:0000313" key="5">
    <source>
        <dbReference type="EMBL" id="ODQ64376.1"/>
    </source>
</evidence>
<dbReference type="STRING" id="857566.A0A1E3PG22"/>
<dbReference type="Pfam" id="PF10187">
    <property type="entry name" value="FAM192A_Fyv6_N"/>
    <property type="match status" value="1"/>
</dbReference>
<gene>
    <name evidence="5" type="ORF">NADFUDRAFT_52704</name>
</gene>
<dbReference type="Proteomes" id="UP000095009">
    <property type="component" value="Unassembled WGS sequence"/>
</dbReference>
<dbReference type="InterPro" id="IPR039845">
    <property type="entry name" value="FAM192A"/>
</dbReference>
<evidence type="ECO:0000256" key="3">
    <source>
        <dbReference type="SAM" id="MobiDB-lite"/>
    </source>
</evidence>
<feature type="domain" description="FAM192A/Fyv6 N-terminal" evidence="4">
    <location>
        <begin position="7"/>
        <end position="105"/>
    </location>
</feature>
<dbReference type="InterPro" id="IPR019331">
    <property type="entry name" value="FAM192A/Fyv6_N"/>
</dbReference>
<comment type="subcellular location">
    <subcellularLocation>
        <location evidence="1">Nucleus</location>
    </subcellularLocation>
</comment>
<evidence type="ECO:0000313" key="6">
    <source>
        <dbReference type="Proteomes" id="UP000095009"/>
    </source>
</evidence>
<name>A0A1E3PG22_9ASCO</name>
<keyword evidence="2" id="KW-0539">Nucleus</keyword>
<dbReference type="PANTHER" id="PTHR13495">
    <property type="entry name" value="NEFA-INTERACTING NUCLEAR PROTEIN NIP30"/>
    <property type="match status" value="1"/>
</dbReference>